<feature type="transmembrane region" description="Helical" evidence="8">
    <location>
        <begin position="299"/>
        <end position="319"/>
    </location>
</feature>
<dbReference type="Pfam" id="PF07690">
    <property type="entry name" value="MFS_1"/>
    <property type="match status" value="1"/>
</dbReference>
<reference evidence="9 10" key="1">
    <citation type="journal article" date="2005" name="Science">
        <title>Genome sequence of Theileria parva, a bovine pathogen that transforms lymphocytes.</title>
        <authorList>
            <person name="Gardner M.J."/>
            <person name="Bishop R."/>
            <person name="Shah T."/>
            <person name="de Villiers E.P."/>
            <person name="Carlton J.M."/>
            <person name="Hall N."/>
            <person name="Ren Q."/>
            <person name="Paulsen I.T."/>
            <person name="Pain A."/>
            <person name="Berriman M."/>
            <person name="Wilson R.J.M."/>
            <person name="Sato S."/>
            <person name="Ralph S.A."/>
            <person name="Mann D.J."/>
            <person name="Xiong Z."/>
            <person name="Shallom S.J."/>
            <person name="Weidman J."/>
            <person name="Jiang L."/>
            <person name="Lynn J."/>
            <person name="Weaver B."/>
            <person name="Shoaibi A."/>
            <person name="Domingo A.R."/>
            <person name="Wasawo D."/>
            <person name="Crabtree J."/>
            <person name="Wortman J.R."/>
            <person name="Haas B."/>
            <person name="Angiuoli S.V."/>
            <person name="Creasy T.H."/>
            <person name="Lu C."/>
            <person name="Suh B."/>
            <person name="Silva J.C."/>
            <person name="Utterback T.R."/>
            <person name="Feldblyum T.V."/>
            <person name="Pertea M."/>
            <person name="Allen J."/>
            <person name="Nierman W.C."/>
            <person name="Taracha E.L.N."/>
            <person name="Salzberg S.L."/>
            <person name="White O.R."/>
            <person name="Fitzhugh H.A."/>
            <person name="Morzaria S."/>
            <person name="Venter J.C."/>
            <person name="Fraser C.M."/>
            <person name="Nene V."/>
        </authorList>
    </citation>
    <scope>NUCLEOTIDE SEQUENCE [LARGE SCALE GENOMIC DNA]</scope>
    <source>
        <strain evidence="9 10">Muguga</strain>
    </source>
</reference>
<keyword evidence="4 8" id="KW-0812">Transmembrane</keyword>
<organism evidence="9 10">
    <name type="scientific">Theileria parva</name>
    <name type="common">East coast fever infection agent</name>
    <dbReference type="NCBI Taxonomy" id="5875"/>
    <lineage>
        <taxon>Eukaryota</taxon>
        <taxon>Sar</taxon>
        <taxon>Alveolata</taxon>
        <taxon>Apicomplexa</taxon>
        <taxon>Aconoidasida</taxon>
        <taxon>Piroplasmida</taxon>
        <taxon>Theileriidae</taxon>
        <taxon>Theileria</taxon>
    </lineage>
</organism>
<feature type="transmembrane region" description="Helical" evidence="8">
    <location>
        <begin position="128"/>
        <end position="145"/>
    </location>
</feature>
<dbReference type="PANTHER" id="PTHR20772">
    <property type="entry name" value="PROTEIN FMP42"/>
    <property type="match status" value="1"/>
</dbReference>
<feature type="transmembrane region" description="Helical" evidence="8">
    <location>
        <begin position="446"/>
        <end position="468"/>
    </location>
</feature>
<proteinExistence type="inferred from homology"/>
<dbReference type="InterPro" id="IPR036259">
    <property type="entry name" value="MFS_trans_sf"/>
</dbReference>
<evidence type="ECO:0000256" key="2">
    <source>
        <dbReference type="ARBA" id="ARBA00006595"/>
    </source>
</evidence>
<dbReference type="InParanoid" id="Q4N5J7"/>
<dbReference type="InterPro" id="IPR052599">
    <property type="entry name" value="SLC43A_AATransporter"/>
</dbReference>
<dbReference type="SUPFAM" id="SSF103473">
    <property type="entry name" value="MFS general substrate transporter"/>
    <property type="match status" value="1"/>
</dbReference>
<keyword evidence="5" id="KW-0029">Amino-acid transport</keyword>
<dbReference type="OMA" id="NSERMMI"/>
<evidence type="ECO:0000256" key="1">
    <source>
        <dbReference type="ARBA" id="ARBA00004141"/>
    </source>
</evidence>
<gene>
    <name evidence="9" type="ordered locus">TP02_0293</name>
</gene>
<feature type="transmembrane region" description="Helical" evidence="8">
    <location>
        <begin position="415"/>
        <end position="434"/>
    </location>
</feature>
<feature type="transmembrane region" description="Helical" evidence="8">
    <location>
        <begin position="214"/>
        <end position="235"/>
    </location>
</feature>
<dbReference type="EMBL" id="AAGK01000002">
    <property type="protein sequence ID" value="EAN32576.1"/>
    <property type="molecule type" value="Genomic_DNA"/>
</dbReference>
<feature type="transmembrane region" description="Helical" evidence="8">
    <location>
        <begin position="357"/>
        <end position="376"/>
    </location>
</feature>
<feature type="transmembrane region" description="Helical" evidence="8">
    <location>
        <begin position="182"/>
        <end position="202"/>
    </location>
</feature>
<evidence type="ECO:0000256" key="3">
    <source>
        <dbReference type="ARBA" id="ARBA00022448"/>
    </source>
</evidence>
<evidence type="ECO:0000313" key="10">
    <source>
        <dbReference type="Proteomes" id="UP000001949"/>
    </source>
</evidence>
<keyword evidence="7 8" id="KW-0472">Membrane</keyword>
<dbReference type="VEuPathDB" id="PiroplasmaDB:TpMuguga_02g00293"/>
<feature type="transmembrane region" description="Helical" evidence="8">
    <location>
        <begin position="151"/>
        <end position="175"/>
    </location>
</feature>
<sequence>MTFLFRFRHPIEEFVRNEEAQNAKTQCKVYGTNRYYFLFLTMLSLLLFGRFMWAFPSFFDMFVKSGAYVWLCSDQEVAKSLTEKVVKAACEQQTMAINNVFSYLMASTFFGSIFAGSCNIVIGAKLTAMIGTATMFIGMLFISFSSESFKFYVPGSIFIGFGLDFLVLPCFNATLLFPNHELLITSLLGASMSVGMFIPILMKLVMFKTNISMAVNMIPLPIMCMGIFIVACLFFPPKRFYKQCEIDEALSATSIESLSGENKKQEKRKKSKKEIILSLFDIEVDKVGVLKKSVFSLHFLMVNIIFIIVMITASFYMTISNRMMTEEQRNYLAIGMGASVIVCLALASFLDRMGSMYIMWFETLFLLLSYMTIAFGHKCTTIISIILYSIFTSHLNGQVWLFVVETFDSSISTLLMGLLNLLAGIVMITAPKIYDSLLSKGYSMDGIMIFMIGLVAVKTGVLVFLHLCKLKWNKIE</sequence>
<accession>Q4N5J7</accession>
<dbReference type="PANTHER" id="PTHR20772:SF2">
    <property type="entry name" value="PROTEIN FMP42"/>
    <property type="match status" value="1"/>
</dbReference>
<evidence type="ECO:0000256" key="4">
    <source>
        <dbReference type="ARBA" id="ARBA00022692"/>
    </source>
</evidence>
<comment type="caution">
    <text evidence="9">The sequence shown here is derived from an EMBL/GenBank/DDBJ whole genome shotgun (WGS) entry which is preliminary data.</text>
</comment>
<evidence type="ECO:0000256" key="7">
    <source>
        <dbReference type="ARBA" id="ARBA00023136"/>
    </source>
</evidence>
<dbReference type="Gene3D" id="1.20.1250.20">
    <property type="entry name" value="MFS general substrate transporter like domains"/>
    <property type="match status" value="1"/>
</dbReference>
<dbReference type="KEGG" id="tpv:TP02_0293"/>
<dbReference type="RefSeq" id="XP_764859.1">
    <property type="nucleotide sequence ID" value="XM_759766.1"/>
</dbReference>
<evidence type="ECO:0000313" key="9">
    <source>
        <dbReference type="EMBL" id="EAN32576.1"/>
    </source>
</evidence>
<name>Q4N5J7_THEPA</name>
<feature type="transmembrane region" description="Helical" evidence="8">
    <location>
        <begin position="382"/>
        <end position="403"/>
    </location>
</feature>
<evidence type="ECO:0000256" key="6">
    <source>
        <dbReference type="ARBA" id="ARBA00022989"/>
    </source>
</evidence>
<dbReference type="eggNOG" id="ENOG502SAKG">
    <property type="taxonomic scope" value="Eukaryota"/>
</dbReference>
<feature type="transmembrane region" description="Helical" evidence="8">
    <location>
        <begin position="101"/>
        <end position="121"/>
    </location>
</feature>
<feature type="transmembrane region" description="Helical" evidence="8">
    <location>
        <begin position="331"/>
        <end position="350"/>
    </location>
</feature>
<evidence type="ECO:0000256" key="8">
    <source>
        <dbReference type="SAM" id="Phobius"/>
    </source>
</evidence>
<dbReference type="GO" id="GO:0016020">
    <property type="term" value="C:membrane"/>
    <property type="evidence" value="ECO:0007669"/>
    <property type="project" value="UniProtKB-SubCell"/>
</dbReference>
<feature type="transmembrane region" description="Helical" evidence="8">
    <location>
        <begin position="35"/>
        <end position="55"/>
    </location>
</feature>
<evidence type="ECO:0000256" key="5">
    <source>
        <dbReference type="ARBA" id="ARBA00022970"/>
    </source>
</evidence>
<comment type="similarity">
    <text evidence="2">Belongs to the SLC43A transporter (TC 2.A.1.44) family.</text>
</comment>
<dbReference type="GO" id="GO:0022857">
    <property type="term" value="F:transmembrane transporter activity"/>
    <property type="evidence" value="ECO:0007669"/>
    <property type="project" value="InterPro"/>
</dbReference>
<keyword evidence="10" id="KW-1185">Reference proteome</keyword>
<keyword evidence="3" id="KW-0813">Transport</keyword>
<comment type="subcellular location">
    <subcellularLocation>
        <location evidence="1">Membrane</location>
        <topology evidence="1">Multi-pass membrane protein</topology>
    </subcellularLocation>
</comment>
<protein>
    <recommendedName>
        <fullName evidence="11">Major facilitator superfamily (MFS) profile domain-containing protein</fullName>
    </recommendedName>
</protein>
<dbReference type="Proteomes" id="UP000001949">
    <property type="component" value="Unassembled WGS sequence"/>
</dbReference>
<evidence type="ECO:0008006" key="11">
    <source>
        <dbReference type="Google" id="ProtNLM"/>
    </source>
</evidence>
<dbReference type="STRING" id="5875.Q4N5J7"/>
<dbReference type="InterPro" id="IPR011701">
    <property type="entry name" value="MFS"/>
</dbReference>
<dbReference type="GeneID" id="3502003"/>
<dbReference type="GO" id="GO:0006865">
    <property type="term" value="P:amino acid transport"/>
    <property type="evidence" value="ECO:0007669"/>
    <property type="project" value="UniProtKB-KW"/>
</dbReference>
<dbReference type="AlphaFoldDB" id="Q4N5J7"/>
<keyword evidence="6 8" id="KW-1133">Transmembrane helix</keyword>